<dbReference type="Pfam" id="PF02826">
    <property type="entry name" value="2-Hacid_dh_C"/>
    <property type="match status" value="1"/>
</dbReference>
<dbReference type="InterPro" id="IPR036291">
    <property type="entry name" value="NAD(P)-bd_dom_sf"/>
</dbReference>
<evidence type="ECO:0000313" key="8">
    <source>
        <dbReference type="Proteomes" id="UP000249417"/>
    </source>
</evidence>
<dbReference type="GO" id="GO:0016618">
    <property type="term" value="F:hydroxypyruvate reductase [NAD(P)H] activity"/>
    <property type="evidence" value="ECO:0007669"/>
    <property type="project" value="TreeGrafter"/>
</dbReference>
<name>A0A2W5MRH3_9BACT</name>
<dbReference type="SUPFAM" id="SSF52283">
    <property type="entry name" value="Formate/glycerate dehydrogenase catalytic domain-like"/>
    <property type="match status" value="1"/>
</dbReference>
<comment type="similarity">
    <text evidence="4">Belongs to the D-isomer specific 2-hydroxyacid dehydrogenase family.</text>
</comment>
<dbReference type="InterPro" id="IPR006140">
    <property type="entry name" value="D-isomer_DH_NAD-bd"/>
</dbReference>
<dbReference type="GO" id="GO:0030267">
    <property type="term" value="F:glyoxylate reductase (NADPH) activity"/>
    <property type="evidence" value="ECO:0007669"/>
    <property type="project" value="TreeGrafter"/>
</dbReference>
<dbReference type="PANTHER" id="PTHR10996:SF178">
    <property type="entry name" value="2-HYDROXYACID DEHYDROGENASE YGL185C-RELATED"/>
    <property type="match status" value="1"/>
</dbReference>
<dbReference type="PANTHER" id="PTHR10996">
    <property type="entry name" value="2-HYDROXYACID DEHYDROGENASE-RELATED"/>
    <property type="match status" value="1"/>
</dbReference>
<dbReference type="Pfam" id="PF00389">
    <property type="entry name" value="2-Hacid_dh"/>
    <property type="match status" value="1"/>
</dbReference>
<keyword evidence="1" id="KW-0521">NADP</keyword>
<dbReference type="InterPro" id="IPR050223">
    <property type="entry name" value="D-isomer_2-hydroxyacid_DH"/>
</dbReference>
<evidence type="ECO:0000313" key="7">
    <source>
        <dbReference type="EMBL" id="PZQ43832.1"/>
    </source>
</evidence>
<sequence length="332" mass="36309">MTAFCFTGNRVKTAMIQASRKKALLIMGKTTLSEQYEALEKEFEILWLYKEKDPERLLQDRRNDIVAIVSVFAMPVSRTLIEALPNLEIIAQYAVGYDNIDLEAARERGIMVTNTPDVLTDDTADTALSLLLAVSRRICEGDMYVRVGKWLNGSMPLGNSLGSKTAGIVGMGRIGQAITSRCAAFGMKILYTGPRKKDGISYDYEPDLEKLAEKADYLILACPGGAKTHHMVHAPILEALGPKGFLVNISRGSVVNEEDLITALKNKKIAGAGLDVFANEPHVPEELIKMDNVVLLPHIGSATVETRAKMGQLVIDNLLAHFDGKPLLTPVT</sequence>
<evidence type="ECO:0000259" key="5">
    <source>
        <dbReference type="Pfam" id="PF00389"/>
    </source>
</evidence>
<reference evidence="7 8" key="1">
    <citation type="submission" date="2017-08" db="EMBL/GenBank/DDBJ databases">
        <title>Infants hospitalized years apart are colonized by the same room-sourced microbial strains.</title>
        <authorList>
            <person name="Brooks B."/>
            <person name="Olm M.R."/>
            <person name="Firek B.A."/>
            <person name="Baker R."/>
            <person name="Thomas B.C."/>
            <person name="Morowitz M.J."/>
            <person name="Banfield J.F."/>
        </authorList>
    </citation>
    <scope>NUCLEOTIDE SEQUENCE [LARGE SCALE GENOMIC DNA]</scope>
    <source>
        <strain evidence="7">S2_005_002_R2_29</strain>
    </source>
</reference>
<dbReference type="Gene3D" id="3.40.50.720">
    <property type="entry name" value="NAD(P)-binding Rossmann-like Domain"/>
    <property type="match status" value="2"/>
</dbReference>
<dbReference type="GO" id="GO:0051287">
    <property type="term" value="F:NAD binding"/>
    <property type="evidence" value="ECO:0007669"/>
    <property type="project" value="InterPro"/>
</dbReference>
<dbReference type="SUPFAM" id="SSF51735">
    <property type="entry name" value="NAD(P)-binding Rossmann-fold domains"/>
    <property type="match status" value="1"/>
</dbReference>
<feature type="domain" description="D-isomer specific 2-hydroxyacid dehydrogenase NAD-binding" evidence="6">
    <location>
        <begin position="128"/>
        <end position="300"/>
    </location>
</feature>
<dbReference type="Proteomes" id="UP000249417">
    <property type="component" value="Unassembled WGS sequence"/>
</dbReference>
<protein>
    <submittedName>
        <fullName evidence="7">2-hydroxyacid dehydrogenase</fullName>
    </submittedName>
</protein>
<dbReference type="AlphaFoldDB" id="A0A2W5MRH3"/>
<evidence type="ECO:0000259" key="6">
    <source>
        <dbReference type="Pfam" id="PF02826"/>
    </source>
</evidence>
<evidence type="ECO:0000256" key="1">
    <source>
        <dbReference type="ARBA" id="ARBA00022857"/>
    </source>
</evidence>
<accession>A0A2W5MRH3</accession>
<evidence type="ECO:0000256" key="2">
    <source>
        <dbReference type="ARBA" id="ARBA00023002"/>
    </source>
</evidence>
<dbReference type="CDD" id="cd12156">
    <property type="entry name" value="HPPR"/>
    <property type="match status" value="1"/>
</dbReference>
<comment type="caution">
    <text evidence="7">The sequence shown here is derived from an EMBL/GenBank/DDBJ whole genome shotgun (WGS) entry which is preliminary data.</text>
</comment>
<dbReference type="EMBL" id="QFQB01000127">
    <property type="protein sequence ID" value="PZQ43832.1"/>
    <property type="molecule type" value="Genomic_DNA"/>
</dbReference>
<organism evidence="7 8">
    <name type="scientific">Micavibrio aeruginosavorus</name>
    <dbReference type="NCBI Taxonomy" id="349221"/>
    <lineage>
        <taxon>Bacteria</taxon>
        <taxon>Pseudomonadati</taxon>
        <taxon>Bdellovibrionota</taxon>
        <taxon>Bdellovibrionia</taxon>
        <taxon>Bdellovibrionales</taxon>
        <taxon>Pseudobdellovibrionaceae</taxon>
        <taxon>Micavibrio</taxon>
    </lineage>
</organism>
<dbReference type="GO" id="GO:0005829">
    <property type="term" value="C:cytosol"/>
    <property type="evidence" value="ECO:0007669"/>
    <property type="project" value="TreeGrafter"/>
</dbReference>
<dbReference type="FunFam" id="3.40.50.720:FF:000213">
    <property type="entry name" value="Putative 2-hydroxyacid dehydrogenase"/>
    <property type="match status" value="1"/>
</dbReference>
<gene>
    <name evidence="7" type="ORF">DI551_11350</name>
</gene>
<keyword evidence="2 4" id="KW-0560">Oxidoreductase</keyword>
<evidence type="ECO:0000256" key="3">
    <source>
        <dbReference type="ARBA" id="ARBA00023027"/>
    </source>
</evidence>
<keyword evidence="3" id="KW-0520">NAD</keyword>
<proteinExistence type="inferred from homology"/>
<feature type="domain" description="D-isomer specific 2-hydroxyacid dehydrogenase catalytic" evidence="5">
    <location>
        <begin position="34"/>
        <end position="331"/>
    </location>
</feature>
<evidence type="ECO:0000256" key="4">
    <source>
        <dbReference type="RuleBase" id="RU003719"/>
    </source>
</evidence>
<dbReference type="InterPro" id="IPR006139">
    <property type="entry name" value="D-isomer_2_OHA_DH_cat_dom"/>
</dbReference>